<dbReference type="AlphaFoldDB" id="A0A9W9HVK9"/>
<dbReference type="EMBL" id="JAPQKO010000006">
    <property type="protein sequence ID" value="KAJ5155794.1"/>
    <property type="molecule type" value="Genomic_DNA"/>
</dbReference>
<organism evidence="1 2">
    <name type="scientific">Penicillium capsulatum</name>
    <dbReference type="NCBI Taxonomy" id="69766"/>
    <lineage>
        <taxon>Eukaryota</taxon>
        <taxon>Fungi</taxon>
        <taxon>Dikarya</taxon>
        <taxon>Ascomycota</taxon>
        <taxon>Pezizomycotina</taxon>
        <taxon>Eurotiomycetes</taxon>
        <taxon>Eurotiomycetidae</taxon>
        <taxon>Eurotiales</taxon>
        <taxon>Aspergillaceae</taxon>
        <taxon>Penicillium</taxon>
    </lineage>
</organism>
<evidence type="ECO:0000313" key="1">
    <source>
        <dbReference type="EMBL" id="KAJ5155794.1"/>
    </source>
</evidence>
<accession>A0A9W9HVK9</accession>
<name>A0A9W9HVK9_9EURO</name>
<reference evidence="1" key="1">
    <citation type="submission" date="2022-11" db="EMBL/GenBank/DDBJ databases">
        <authorList>
            <person name="Petersen C."/>
        </authorList>
    </citation>
    <scope>NUCLEOTIDE SEQUENCE</scope>
    <source>
        <strain evidence="1">IBT 21917</strain>
    </source>
</reference>
<gene>
    <name evidence="1" type="ORF">N7492_008597</name>
</gene>
<protein>
    <recommendedName>
        <fullName evidence="3">F-box domain-containing protein</fullName>
    </recommendedName>
</protein>
<evidence type="ECO:0008006" key="3">
    <source>
        <dbReference type="Google" id="ProtNLM"/>
    </source>
</evidence>
<comment type="caution">
    <text evidence="1">The sequence shown here is derived from an EMBL/GenBank/DDBJ whole genome shotgun (WGS) entry which is preliminary data.</text>
</comment>
<sequence>MPSALELLPNELLDQVISCLSNTPPSSTRLHHPPAHQLSNSQCGDLKHLSQVSSRLLSLVRPQLFKHARLELRDEPAFHSFMAASGLGPCVTSLLISLPSAALDLDLHNQYWWRRILSYLDPTWITVIAPPTFIGNALNTQIMNGHSWAFEIDFQVLRLKRDGRCGDISPQTDLAHCDNLLLARPWTSMFFNEASSLKAYNHYEYFLSRVPSIFGEWGSRLKNEDFPSMQLSTSLSRLTSFSYTAVFPFYNHVKLVLDTLALMPSLRTLSVQLAPGADNNITEVEQRASMDPNDPWMELATAYSLIAFEVCGKQSLKVFQSRDFPLEALRMELCQILDDGLGHTSWTHDGQGTWRRRIGTATNIVE</sequence>
<dbReference type="Proteomes" id="UP001146351">
    <property type="component" value="Unassembled WGS sequence"/>
</dbReference>
<proteinExistence type="predicted"/>
<reference evidence="1" key="2">
    <citation type="journal article" date="2023" name="IMA Fungus">
        <title>Comparative genomic study of the Penicillium genus elucidates a diverse pangenome and 15 lateral gene transfer events.</title>
        <authorList>
            <person name="Petersen C."/>
            <person name="Sorensen T."/>
            <person name="Nielsen M.R."/>
            <person name="Sondergaard T.E."/>
            <person name="Sorensen J.L."/>
            <person name="Fitzpatrick D.A."/>
            <person name="Frisvad J.C."/>
            <person name="Nielsen K.L."/>
        </authorList>
    </citation>
    <scope>NUCLEOTIDE SEQUENCE</scope>
    <source>
        <strain evidence="1">IBT 21917</strain>
    </source>
</reference>
<dbReference type="OrthoDB" id="5296720at2759"/>
<keyword evidence="2" id="KW-1185">Reference proteome</keyword>
<evidence type="ECO:0000313" key="2">
    <source>
        <dbReference type="Proteomes" id="UP001146351"/>
    </source>
</evidence>